<accession>A0A1M6ZH62</accession>
<dbReference type="InterPro" id="IPR045864">
    <property type="entry name" value="aa-tRNA-synth_II/BPL/LPL"/>
</dbReference>
<dbReference type="SUPFAM" id="SSF55681">
    <property type="entry name" value="Class II aaRS and biotin synthetases"/>
    <property type="match status" value="1"/>
</dbReference>
<evidence type="ECO:0000313" key="4">
    <source>
        <dbReference type="Proteomes" id="UP000322545"/>
    </source>
</evidence>
<evidence type="ECO:0000259" key="2">
    <source>
        <dbReference type="Pfam" id="PF16917"/>
    </source>
</evidence>
<dbReference type="Gene3D" id="2.30.30.100">
    <property type="match status" value="1"/>
</dbReference>
<keyword evidence="4" id="KW-1185">Reference proteome</keyword>
<dbReference type="GO" id="GO:0016874">
    <property type="term" value="F:ligase activity"/>
    <property type="evidence" value="ECO:0007669"/>
    <property type="project" value="UniProtKB-KW"/>
</dbReference>
<keyword evidence="3" id="KW-0436">Ligase</keyword>
<organism evidence="3 4">
    <name type="scientific">Roseovarius litoreus</name>
    <dbReference type="NCBI Taxonomy" id="1155722"/>
    <lineage>
        <taxon>Bacteria</taxon>
        <taxon>Pseudomonadati</taxon>
        <taxon>Pseudomonadota</taxon>
        <taxon>Alphaproteobacteria</taxon>
        <taxon>Rhodobacterales</taxon>
        <taxon>Roseobacteraceae</taxon>
        <taxon>Roseovarius</taxon>
    </lineage>
</organism>
<dbReference type="Pfam" id="PF16917">
    <property type="entry name" value="BPL_LplA_LipB_2"/>
    <property type="match status" value="1"/>
</dbReference>
<name>A0A1M6ZH62_9RHOB</name>
<proteinExistence type="predicted"/>
<evidence type="ECO:0000313" key="3">
    <source>
        <dbReference type="EMBL" id="SHL29675.1"/>
    </source>
</evidence>
<dbReference type="RefSeq" id="WP_149777675.1">
    <property type="nucleotide sequence ID" value="NZ_FRCB01000001.1"/>
</dbReference>
<dbReference type="Gene3D" id="3.30.930.10">
    <property type="entry name" value="Bira Bifunctional Protein, Domain 2"/>
    <property type="match status" value="1"/>
</dbReference>
<sequence>MSDAPAFPPLMSGHPVDAGIDPFEKACAMAALGCDAGLIVHNIGANRLAAALVMAPEVPLEQAMAMLPLCGVGFQNALGALGPPEVAVHLEWAGGLRVNGASCGKLRAMASTPDATALPDWLVVGLEVPLLSVGHAPGERPDETALYDEGCADVDATELLEAWARHTLAWITRWEEDGPRALHADWRGLAHGIGEDITCNGLTGTFLGVDENFGMLLRDDTKTHLIPLSSVLEKSS</sequence>
<protein>
    <submittedName>
        <fullName evidence="3">Biotin-(Acetyl-CoA carboxylase) ligase</fullName>
    </submittedName>
</protein>
<dbReference type="InterPro" id="IPR028044">
    <property type="entry name" value="DUF4444"/>
</dbReference>
<reference evidence="3 4" key="1">
    <citation type="submission" date="2016-11" db="EMBL/GenBank/DDBJ databases">
        <authorList>
            <person name="Varghese N."/>
            <person name="Submissions S."/>
        </authorList>
    </citation>
    <scope>NUCLEOTIDE SEQUENCE [LARGE SCALE GENOMIC DNA]</scope>
    <source>
        <strain evidence="3 4">DSM 28249</strain>
    </source>
</reference>
<evidence type="ECO:0000259" key="1">
    <source>
        <dbReference type="Pfam" id="PF14563"/>
    </source>
</evidence>
<feature type="domain" description="DUF4444" evidence="1">
    <location>
        <begin position="193"/>
        <end position="233"/>
    </location>
</feature>
<gene>
    <name evidence="3" type="ORF">SAMN05443432_10151</name>
</gene>
<dbReference type="Proteomes" id="UP000322545">
    <property type="component" value="Unassembled WGS sequence"/>
</dbReference>
<feature type="domain" description="BPL/LPL catalytic" evidence="2">
    <location>
        <begin position="7"/>
        <end position="187"/>
    </location>
</feature>
<dbReference type="InterPro" id="IPR004143">
    <property type="entry name" value="BPL_LPL_catalytic"/>
</dbReference>
<dbReference type="EMBL" id="FRCB01000001">
    <property type="protein sequence ID" value="SHL29675.1"/>
    <property type="molecule type" value="Genomic_DNA"/>
</dbReference>
<dbReference type="Pfam" id="PF14563">
    <property type="entry name" value="DUF4444"/>
    <property type="match status" value="1"/>
</dbReference>
<dbReference type="AlphaFoldDB" id="A0A1M6ZH62"/>